<name>A0A8J1JWT4_XENTR</name>
<keyword evidence="2" id="KW-0812">Transmembrane</keyword>
<dbReference type="PANTHER" id="PTHR12546:SF61">
    <property type="entry name" value="MYOFERLIN"/>
    <property type="match status" value="1"/>
</dbReference>
<dbReference type="KEGG" id="xtr:116412352"/>
<evidence type="ECO:0000313" key="7">
    <source>
        <dbReference type="Proteomes" id="UP000008143"/>
    </source>
</evidence>
<dbReference type="Gene3D" id="2.60.40.150">
    <property type="entry name" value="C2 domain"/>
    <property type="match status" value="1"/>
</dbReference>
<keyword evidence="7" id="KW-1185">Reference proteome</keyword>
<dbReference type="PANTHER" id="PTHR12546">
    <property type="entry name" value="FER-1-LIKE"/>
    <property type="match status" value="1"/>
</dbReference>
<evidence type="ECO:0000259" key="6">
    <source>
        <dbReference type="PROSITE" id="PS50004"/>
    </source>
</evidence>
<protein>
    <submittedName>
        <fullName evidence="8">Fer-1-like protein 5</fullName>
    </submittedName>
</protein>
<organism evidence="7 8">
    <name type="scientific">Xenopus tropicalis</name>
    <name type="common">Western clawed frog</name>
    <name type="synonym">Silurana tropicalis</name>
    <dbReference type="NCBI Taxonomy" id="8364"/>
    <lineage>
        <taxon>Eukaryota</taxon>
        <taxon>Metazoa</taxon>
        <taxon>Chordata</taxon>
        <taxon>Craniata</taxon>
        <taxon>Vertebrata</taxon>
        <taxon>Euteleostomi</taxon>
        <taxon>Amphibia</taxon>
        <taxon>Batrachia</taxon>
        <taxon>Anura</taxon>
        <taxon>Pipoidea</taxon>
        <taxon>Pipidae</taxon>
        <taxon>Xenopodinae</taxon>
        <taxon>Xenopus</taxon>
        <taxon>Silurana</taxon>
    </lineage>
</organism>
<evidence type="ECO:0000256" key="3">
    <source>
        <dbReference type="ARBA" id="ARBA00022737"/>
    </source>
</evidence>
<evidence type="ECO:0000256" key="2">
    <source>
        <dbReference type="ARBA" id="ARBA00022692"/>
    </source>
</evidence>
<feature type="domain" description="C2" evidence="6">
    <location>
        <begin position="77"/>
        <end position="197"/>
    </location>
</feature>
<evidence type="ECO:0000313" key="9">
    <source>
        <dbReference type="Xenbase" id="XB-GENE-29098571"/>
    </source>
</evidence>
<dbReference type="Xenbase" id="XB-GENE-29098571">
    <property type="gene designation" value="LOC116412352"/>
</dbReference>
<evidence type="ECO:0000256" key="5">
    <source>
        <dbReference type="ARBA" id="ARBA00023136"/>
    </source>
</evidence>
<comment type="subcellular location">
    <subcellularLocation>
        <location evidence="1">Membrane</location>
        <topology evidence="1">Single-pass membrane protein</topology>
    </subcellularLocation>
</comment>
<reference evidence="8" key="1">
    <citation type="submission" date="2025-08" db="UniProtKB">
        <authorList>
            <consortium name="RefSeq"/>
        </authorList>
    </citation>
    <scope>IDENTIFICATION</scope>
    <source>
        <strain evidence="8">Nigerian</strain>
        <tissue evidence="8">Liver and blood</tissue>
    </source>
</reference>
<evidence type="ECO:0000256" key="4">
    <source>
        <dbReference type="ARBA" id="ARBA00022989"/>
    </source>
</evidence>
<keyword evidence="3" id="KW-0677">Repeat</keyword>
<dbReference type="GO" id="GO:0016020">
    <property type="term" value="C:membrane"/>
    <property type="evidence" value="ECO:0007669"/>
    <property type="project" value="UniProtKB-SubCell"/>
</dbReference>
<dbReference type="SUPFAM" id="SSF49562">
    <property type="entry name" value="C2 domain (Calcium/lipid-binding domain, CaLB)"/>
    <property type="match status" value="1"/>
</dbReference>
<keyword evidence="4" id="KW-1133">Transmembrane helix</keyword>
<dbReference type="InterPro" id="IPR037721">
    <property type="entry name" value="Ferlin"/>
</dbReference>
<dbReference type="InterPro" id="IPR035892">
    <property type="entry name" value="C2_domain_sf"/>
</dbReference>
<dbReference type="AGR" id="Xenbase:XB-GENE-29098571"/>
<dbReference type="OrthoDB" id="10059618at2759"/>
<dbReference type="Pfam" id="PF00168">
    <property type="entry name" value="C2"/>
    <property type="match status" value="1"/>
</dbReference>
<accession>A0A8J1JWT4</accession>
<dbReference type="PROSITE" id="PS50004">
    <property type="entry name" value="C2"/>
    <property type="match status" value="1"/>
</dbReference>
<keyword evidence="5" id="KW-0472">Membrane</keyword>
<gene>
    <name evidence="8 9" type="primary">LOC116412352</name>
</gene>
<dbReference type="AlphaFoldDB" id="A0A8J1JWT4"/>
<dbReference type="Proteomes" id="UP000008143">
    <property type="component" value="Chromosome 7"/>
</dbReference>
<dbReference type="RefSeq" id="XP_031762354.1">
    <property type="nucleotide sequence ID" value="XM_031906494.1"/>
</dbReference>
<proteinExistence type="predicted"/>
<sequence>MEVSKTRKFFKTISKPFRMIGKLFRKKSKKDFEEIEKYEPVKEETPKVPEMNEIMAEEGRVAIANVPKQETQQQTNQPTIIPSQVEKNEKSQEFKIQVRIIEGRHLTGNNIKPVVKVKIGHQAQHTRIGTGNNPYFNQMLTYDMHRSLSDLHMEPITIQALRSRAFRADSLIGEFKHMAPKSTHLSLLILELSATAR</sequence>
<evidence type="ECO:0000256" key="1">
    <source>
        <dbReference type="ARBA" id="ARBA00004167"/>
    </source>
</evidence>
<dbReference type="InterPro" id="IPR000008">
    <property type="entry name" value="C2_dom"/>
</dbReference>
<evidence type="ECO:0000313" key="8">
    <source>
        <dbReference type="RefSeq" id="XP_031762354.1"/>
    </source>
</evidence>
<dbReference type="GeneID" id="116412352"/>